<dbReference type="InterPro" id="IPR001245">
    <property type="entry name" value="Ser-Thr/Tyr_kinase_cat_dom"/>
</dbReference>
<dbReference type="PANTHER" id="PTHR24416:SF600">
    <property type="entry name" value="PDGF- AND VEGF-RECEPTOR RELATED, ISOFORM J"/>
    <property type="match status" value="1"/>
</dbReference>
<evidence type="ECO:0000256" key="8">
    <source>
        <dbReference type="ARBA" id="ARBA00022840"/>
    </source>
</evidence>
<keyword evidence="14" id="KW-0325">Glycoprotein</keyword>
<evidence type="ECO:0000256" key="13">
    <source>
        <dbReference type="ARBA" id="ARBA00023170"/>
    </source>
</evidence>
<evidence type="ECO:0000259" key="20">
    <source>
        <dbReference type="PROSITE" id="PS50835"/>
    </source>
</evidence>
<dbReference type="InterPro" id="IPR001824">
    <property type="entry name" value="Tyr_kinase_rcpt_3_CS"/>
</dbReference>
<comment type="catalytic activity">
    <reaction evidence="16">
        <text>L-tyrosyl-[protein] + ATP = O-phospho-L-tyrosyl-[protein] + ADP + H(+)</text>
        <dbReference type="Rhea" id="RHEA:10596"/>
        <dbReference type="Rhea" id="RHEA-COMP:10136"/>
        <dbReference type="Rhea" id="RHEA-COMP:20101"/>
        <dbReference type="ChEBI" id="CHEBI:15378"/>
        <dbReference type="ChEBI" id="CHEBI:30616"/>
        <dbReference type="ChEBI" id="CHEBI:46858"/>
        <dbReference type="ChEBI" id="CHEBI:61978"/>
        <dbReference type="ChEBI" id="CHEBI:456216"/>
        <dbReference type="EC" id="2.7.10.1"/>
    </reaction>
</comment>
<keyword evidence="9 18" id="KW-1133">Transmembrane helix</keyword>
<keyword evidence="3" id="KW-0597">Phosphoprotein</keyword>
<dbReference type="InterPro" id="IPR017441">
    <property type="entry name" value="Protein_kinase_ATP_BS"/>
</dbReference>
<dbReference type="PANTHER" id="PTHR24416">
    <property type="entry name" value="TYROSINE-PROTEIN KINASE RECEPTOR"/>
    <property type="match status" value="1"/>
</dbReference>
<gene>
    <name evidence="22" type="primary">LOC107218496</name>
</gene>
<dbReference type="Gene3D" id="2.60.40.10">
    <property type="entry name" value="Immunoglobulins"/>
    <property type="match status" value="5"/>
</dbReference>
<evidence type="ECO:0000256" key="6">
    <source>
        <dbReference type="ARBA" id="ARBA00022741"/>
    </source>
</evidence>
<dbReference type="InterPro" id="IPR003599">
    <property type="entry name" value="Ig_sub"/>
</dbReference>
<keyword evidence="8 17" id="KW-0067">ATP-binding</keyword>
<dbReference type="SUPFAM" id="SSF48726">
    <property type="entry name" value="Immunoglobulin"/>
    <property type="match status" value="4"/>
</dbReference>
<evidence type="ECO:0000256" key="5">
    <source>
        <dbReference type="ARBA" id="ARBA00022692"/>
    </source>
</evidence>
<dbReference type="InterPro" id="IPR008266">
    <property type="entry name" value="Tyr_kinase_AS"/>
</dbReference>
<protein>
    <recommendedName>
        <fullName evidence="2">receptor protein-tyrosine kinase</fullName>
        <ecNumber evidence="2">2.7.10.1</ecNumber>
    </recommendedName>
</protein>
<dbReference type="InterPro" id="IPR013098">
    <property type="entry name" value="Ig_I-set"/>
</dbReference>
<sequence length="1158" mass="130660">MDRTEFTCVIILVIVGLFNEGVAYSKPKIYPAEPYIVIQEGTDLNISCRGFRPIHFSVMNVSGRNCSPSRTKPSESSGVHTSTFTVPNVTRTDAGWYACAEDGTEIRNDEQIVEHPNETISWIYVYVNSSKPFAVDDQIDGVTIIKPIWSSVVIPCRQTLPKMQIPTLEQAYVVVDPAVAGFRYDPRIGFIKDKVTKSSSTDYSCISPPFEGRVGDEITYTVTITDIIMKPPLIDEDKLRHLVRGRNQTLRCYITDETHDPNEETYYLTWKAPGAIPAERLRRENTIGKEAVLTIVDVRETDSGEYTCTVEGDGLDSASKSVNVKFYDPDEEYINVTDILSSTQTVSATKTALWEVDIDTYPEGNITWLDTEKTEISNSTRYSHDVSGTKHTFQIRNVGIADFGSYTIRINYGNESNEHELELKVRAPPTAKIESAPNRSYKRNETQEFRCRISGYPLPNVTWRYSESAGPRSDNKSVETIFPPTRKGSLENSPTGFLSFLKTSINATGGLTCRSCNEIDCAESTMTILVAGGQPPAEPSAHKDVIWISSICGLIIIIIVVVICMGAKVNRERRLKKILFDSVLTHFEDGALECLNHDLTVDEQAELLPYDKKWEFPREDLKLGKQLGSGAFGVVMKAEARGIRVAGETTIVAVKMVRRSTDPSYLKALSGELKIMIHLGRHLNVVNLLGACTKTIRTKRELYVIVEYCRFGNLHQYLQRHRATFIDQIDPLTKKIDPNIGMELLARRKIIASQNRSYDTELSRSISPQSSNGHSGTQMVDYRQITQFDDVNMSHDPAVLSKNSVQPGWRSNYRGDYVEDNLNPVCTRDLLCWAWQVSRGMEYLSSRNVLHGDLAARNILLADDNVVKICDFGLARNMYNDKNYTKKGDCPLPVKWMAIESIRDRIFSTQSDVWSFGIVLWEFFTLSRTPYPGMEAKEQYDQIIDGYRMEKPKYATEEIYDIISNCWKETPNLRPSFSELAETIGTLLEENIRIHYANLNSPFENMNIETSRNGGSDYLTMMSAPNHNHHISPNPALEGPPHSAYQPMTPVNTSGHDITYVTRPELHESHFKFPLLKEDAPNNSDSEICIEPTPQVENETPLKPPITNLRGRYSNLQNVLQNQSLVNADISNEILNVSKNMIKKLPSPLRGNHNQYIN</sequence>
<dbReference type="Pfam" id="PF07679">
    <property type="entry name" value="I-set"/>
    <property type="match status" value="1"/>
</dbReference>
<dbReference type="InterPro" id="IPR011009">
    <property type="entry name" value="Kinase-like_dom_sf"/>
</dbReference>
<dbReference type="InterPro" id="IPR036179">
    <property type="entry name" value="Ig-like_dom_sf"/>
</dbReference>
<evidence type="ECO:0000313" key="21">
    <source>
        <dbReference type="Proteomes" id="UP000829291"/>
    </source>
</evidence>
<feature type="domain" description="Protein kinase" evidence="19">
    <location>
        <begin position="621"/>
        <end position="988"/>
    </location>
</feature>
<dbReference type="Gene3D" id="1.10.510.10">
    <property type="entry name" value="Transferase(Phosphotransferase) domain 1"/>
    <property type="match status" value="1"/>
</dbReference>
<evidence type="ECO:0000256" key="4">
    <source>
        <dbReference type="ARBA" id="ARBA00022679"/>
    </source>
</evidence>
<evidence type="ECO:0000256" key="1">
    <source>
        <dbReference type="ARBA" id="ARBA00004251"/>
    </source>
</evidence>
<dbReference type="PROSITE" id="PS00107">
    <property type="entry name" value="PROTEIN_KINASE_ATP"/>
    <property type="match status" value="1"/>
</dbReference>
<keyword evidence="21" id="KW-1185">Reference proteome</keyword>
<evidence type="ECO:0000256" key="17">
    <source>
        <dbReference type="PROSITE-ProRule" id="PRU10141"/>
    </source>
</evidence>
<keyword evidence="12" id="KW-1015">Disulfide bond</keyword>
<dbReference type="Proteomes" id="UP000829291">
    <property type="component" value="Chromosome 6"/>
</dbReference>
<accession>A0ABM3GGJ3</accession>
<feature type="domain" description="Ig-like" evidence="20">
    <location>
        <begin position="428"/>
        <end position="529"/>
    </location>
</feature>
<keyword evidence="11" id="KW-0829">Tyrosine-protein kinase</keyword>
<evidence type="ECO:0000256" key="18">
    <source>
        <dbReference type="SAM" id="Phobius"/>
    </source>
</evidence>
<dbReference type="PROSITE" id="PS00109">
    <property type="entry name" value="PROTEIN_KINASE_TYR"/>
    <property type="match status" value="1"/>
</dbReference>
<name>A0ABM3GGJ3_NEOLC</name>
<dbReference type="PROSITE" id="PS00240">
    <property type="entry name" value="RECEPTOR_TYR_KIN_III"/>
    <property type="match status" value="1"/>
</dbReference>
<evidence type="ECO:0000256" key="16">
    <source>
        <dbReference type="ARBA" id="ARBA00051243"/>
    </source>
</evidence>
<evidence type="ECO:0000256" key="3">
    <source>
        <dbReference type="ARBA" id="ARBA00022553"/>
    </source>
</evidence>
<keyword evidence="15" id="KW-0393">Immunoglobulin domain</keyword>
<dbReference type="Gene3D" id="3.30.200.20">
    <property type="entry name" value="Phosphorylase Kinase, domain 1"/>
    <property type="match status" value="1"/>
</dbReference>
<dbReference type="GeneID" id="107218496"/>
<evidence type="ECO:0000256" key="7">
    <source>
        <dbReference type="ARBA" id="ARBA00022777"/>
    </source>
</evidence>
<dbReference type="PROSITE" id="PS50011">
    <property type="entry name" value="PROTEIN_KINASE_DOM"/>
    <property type="match status" value="1"/>
</dbReference>
<evidence type="ECO:0000256" key="12">
    <source>
        <dbReference type="ARBA" id="ARBA00023157"/>
    </source>
</evidence>
<dbReference type="InterPro" id="IPR050122">
    <property type="entry name" value="RTK"/>
</dbReference>
<evidence type="ECO:0000259" key="19">
    <source>
        <dbReference type="PROSITE" id="PS50011"/>
    </source>
</evidence>
<feature type="domain" description="Ig-like" evidence="20">
    <location>
        <begin position="27"/>
        <end position="99"/>
    </location>
</feature>
<evidence type="ECO:0000256" key="11">
    <source>
        <dbReference type="ARBA" id="ARBA00023137"/>
    </source>
</evidence>
<evidence type="ECO:0000256" key="14">
    <source>
        <dbReference type="ARBA" id="ARBA00023180"/>
    </source>
</evidence>
<dbReference type="SMART" id="SM00409">
    <property type="entry name" value="IG"/>
    <property type="match status" value="4"/>
</dbReference>
<proteinExistence type="predicted"/>
<evidence type="ECO:0000256" key="10">
    <source>
        <dbReference type="ARBA" id="ARBA00023136"/>
    </source>
</evidence>
<evidence type="ECO:0000256" key="9">
    <source>
        <dbReference type="ARBA" id="ARBA00022989"/>
    </source>
</evidence>
<keyword evidence="6 17" id="KW-0547">Nucleotide-binding</keyword>
<keyword evidence="7" id="KW-0418">Kinase</keyword>
<dbReference type="SUPFAM" id="SSF56112">
    <property type="entry name" value="Protein kinase-like (PK-like)"/>
    <property type="match status" value="1"/>
</dbReference>
<dbReference type="Pfam" id="PF07714">
    <property type="entry name" value="PK_Tyr_Ser-Thr"/>
    <property type="match status" value="1"/>
</dbReference>
<feature type="binding site" evidence="17">
    <location>
        <position position="655"/>
    </location>
    <ligand>
        <name>ATP</name>
        <dbReference type="ChEBI" id="CHEBI:30616"/>
    </ligand>
</feature>
<dbReference type="PROSITE" id="PS50835">
    <property type="entry name" value="IG_LIKE"/>
    <property type="match status" value="3"/>
</dbReference>
<dbReference type="EC" id="2.7.10.1" evidence="2"/>
<dbReference type="InterPro" id="IPR013783">
    <property type="entry name" value="Ig-like_fold"/>
</dbReference>
<dbReference type="RefSeq" id="XP_046599389.1">
    <property type="nucleotide sequence ID" value="XM_046743433.1"/>
</dbReference>
<keyword evidence="10 18" id="KW-0472">Membrane</keyword>
<keyword evidence="5 18" id="KW-0812">Transmembrane</keyword>
<dbReference type="InterPro" id="IPR007110">
    <property type="entry name" value="Ig-like_dom"/>
</dbReference>
<evidence type="ECO:0000313" key="22">
    <source>
        <dbReference type="RefSeq" id="XP_046599389.1"/>
    </source>
</evidence>
<dbReference type="InterPro" id="IPR000719">
    <property type="entry name" value="Prot_kinase_dom"/>
</dbReference>
<organism evidence="21 22">
    <name type="scientific">Neodiprion lecontei</name>
    <name type="common">Redheaded pine sawfly</name>
    <dbReference type="NCBI Taxonomy" id="441921"/>
    <lineage>
        <taxon>Eukaryota</taxon>
        <taxon>Metazoa</taxon>
        <taxon>Ecdysozoa</taxon>
        <taxon>Arthropoda</taxon>
        <taxon>Hexapoda</taxon>
        <taxon>Insecta</taxon>
        <taxon>Pterygota</taxon>
        <taxon>Neoptera</taxon>
        <taxon>Endopterygota</taxon>
        <taxon>Hymenoptera</taxon>
        <taxon>Tenthredinoidea</taxon>
        <taxon>Diprionidae</taxon>
        <taxon>Diprioninae</taxon>
        <taxon>Neodiprion</taxon>
    </lineage>
</organism>
<keyword evidence="4" id="KW-0808">Transferase</keyword>
<comment type="subcellular location">
    <subcellularLocation>
        <location evidence="1">Cell membrane</location>
        <topology evidence="1">Single-pass type I membrane protein</topology>
    </subcellularLocation>
</comment>
<dbReference type="PIRSF" id="PIRSF000615">
    <property type="entry name" value="TyrPK_CSF1-R"/>
    <property type="match status" value="1"/>
</dbReference>
<evidence type="ECO:0000256" key="2">
    <source>
        <dbReference type="ARBA" id="ARBA00011902"/>
    </source>
</evidence>
<reference evidence="22" key="1">
    <citation type="submission" date="2025-08" db="UniProtKB">
        <authorList>
            <consortium name="RefSeq"/>
        </authorList>
    </citation>
    <scope>IDENTIFICATION</scope>
    <source>
        <tissue evidence="22">Thorax and Abdomen</tissue>
    </source>
</reference>
<evidence type="ECO:0000256" key="15">
    <source>
        <dbReference type="ARBA" id="ARBA00023319"/>
    </source>
</evidence>
<feature type="transmembrane region" description="Helical" evidence="18">
    <location>
        <begin position="545"/>
        <end position="567"/>
    </location>
</feature>
<feature type="domain" description="Ig-like" evidence="20">
    <location>
        <begin position="231"/>
        <end position="323"/>
    </location>
</feature>
<keyword evidence="13 22" id="KW-0675">Receptor</keyword>